<dbReference type="GO" id="GO:0006281">
    <property type="term" value="P:DNA repair"/>
    <property type="evidence" value="ECO:0007669"/>
    <property type="project" value="InterPro"/>
</dbReference>
<protein>
    <submittedName>
        <fullName evidence="3">Competence protein ComEA helix-hairpin-helix repeat protein</fullName>
    </submittedName>
</protein>
<evidence type="ECO:0000256" key="1">
    <source>
        <dbReference type="SAM" id="Phobius"/>
    </source>
</evidence>
<dbReference type="InterPro" id="IPR004509">
    <property type="entry name" value="Competence_ComEA_HhH"/>
</dbReference>
<dbReference type="GO" id="GO:0015628">
    <property type="term" value="P:protein secretion by the type II secretion system"/>
    <property type="evidence" value="ECO:0007669"/>
    <property type="project" value="TreeGrafter"/>
</dbReference>
<dbReference type="Pfam" id="PF10531">
    <property type="entry name" value="SLBB"/>
    <property type="match status" value="1"/>
</dbReference>
<keyword evidence="4" id="KW-1185">Reference proteome</keyword>
<dbReference type="OrthoDB" id="9790239at2"/>
<dbReference type="Pfam" id="PF12836">
    <property type="entry name" value="HHH_3"/>
    <property type="match status" value="1"/>
</dbReference>
<feature type="transmembrane region" description="Helical" evidence="1">
    <location>
        <begin position="7"/>
        <end position="26"/>
    </location>
</feature>
<dbReference type="eggNOG" id="COG1555">
    <property type="taxonomic scope" value="Bacteria"/>
</dbReference>
<dbReference type="NCBIfam" id="TIGR00426">
    <property type="entry name" value="competence protein ComEA helix-hairpin-helix repeat region"/>
    <property type="match status" value="1"/>
</dbReference>
<dbReference type="GO" id="GO:0015627">
    <property type="term" value="C:type II protein secretion system complex"/>
    <property type="evidence" value="ECO:0007669"/>
    <property type="project" value="TreeGrafter"/>
</dbReference>
<dbReference type="RefSeq" id="WP_012159591.1">
    <property type="nucleotide sequence ID" value="NC_009922.1"/>
</dbReference>
<dbReference type="InterPro" id="IPR003583">
    <property type="entry name" value="Hlx-hairpin-Hlx_DNA-bd_motif"/>
</dbReference>
<gene>
    <name evidence="3" type="ordered locus">Clos_1739</name>
</gene>
<accession>A8MHJ7</accession>
<name>A8MHJ7_ALKOO</name>
<dbReference type="KEGG" id="aoe:Clos_1739"/>
<sequence>MRKKQNIIVLIAVVFIVGFFSISSYMNKQKVYVLSNEAKKDATLEGNRPYNDSNNTIIKKIIVHIEGDVINPGVYELDANSRVFDAIDAAGGLQQTADRKKINLAKKIIDEEYIYIPREGEELTVGSFGNVPTTNLVGGDTKSNLININTASAAELTALPGIGEVLANRIIEHRTSKGSFGSIEDLKNVSGIGDRKFSDIKDKITVK</sequence>
<dbReference type="InterPro" id="IPR019554">
    <property type="entry name" value="Soluble_ligand-bd"/>
</dbReference>
<keyword evidence="1" id="KW-0812">Transmembrane</keyword>
<evidence type="ECO:0000313" key="4">
    <source>
        <dbReference type="Proteomes" id="UP000000269"/>
    </source>
</evidence>
<evidence type="ECO:0000259" key="2">
    <source>
        <dbReference type="SMART" id="SM00278"/>
    </source>
</evidence>
<dbReference type="InterPro" id="IPR051675">
    <property type="entry name" value="Endo/Exo/Phosphatase_dom_1"/>
</dbReference>
<feature type="domain" description="Helix-hairpin-helix DNA-binding motif class 1" evidence="2">
    <location>
        <begin position="184"/>
        <end position="203"/>
    </location>
</feature>
<dbReference type="Gene3D" id="3.10.560.10">
    <property type="entry name" value="Outer membrane lipoprotein wza domain like"/>
    <property type="match status" value="1"/>
</dbReference>
<keyword evidence="1" id="KW-0472">Membrane</keyword>
<dbReference type="Gene3D" id="1.10.150.310">
    <property type="entry name" value="Tex RuvX-like domain-like"/>
    <property type="match status" value="1"/>
</dbReference>
<dbReference type="Proteomes" id="UP000000269">
    <property type="component" value="Chromosome"/>
</dbReference>
<evidence type="ECO:0000313" key="3">
    <source>
        <dbReference type="EMBL" id="ABW19279.1"/>
    </source>
</evidence>
<dbReference type="SUPFAM" id="SSF47781">
    <property type="entry name" value="RuvA domain 2-like"/>
    <property type="match status" value="1"/>
</dbReference>
<dbReference type="PANTHER" id="PTHR21180:SF32">
    <property type="entry name" value="ENDONUCLEASE_EXONUCLEASE_PHOSPHATASE FAMILY DOMAIN-CONTAINING PROTEIN 1"/>
    <property type="match status" value="1"/>
</dbReference>
<organism evidence="3 4">
    <name type="scientific">Alkaliphilus oremlandii (strain OhILAs)</name>
    <name type="common">Clostridium oremlandii (strain OhILAs)</name>
    <dbReference type="NCBI Taxonomy" id="350688"/>
    <lineage>
        <taxon>Bacteria</taxon>
        <taxon>Bacillati</taxon>
        <taxon>Bacillota</taxon>
        <taxon>Clostridia</taxon>
        <taxon>Peptostreptococcales</taxon>
        <taxon>Natronincolaceae</taxon>
        <taxon>Alkaliphilus</taxon>
    </lineage>
</organism>
<keyword evidence="1" id="KW-1133">Transmembrane helix</keyword>
<dbReference type="InterPro" id="IPR010994">
    <property type="entry name" value="RuvA_2-like"/>
</dbReference>
<dbReference type="GO" id="GO:0003677">
    <property type="term" value="F:DNA binding"/>
    <property type="evidence" value="ECO:0007669"/>
    <property type="project" value="InterPro"/>
</dbReference>
<feature type="domain" description="Helix-hairpin-helix DNA-binding motif class 1" evidence="2">
    <location>
        <begin position="154"/>
        <end position="173"/>
    </location>
</feature>
<dbReference type="SMART" id="SM00278">
    <property type="entry name" value="HhH1"/>
    <property type="match status" value="2"/>
</dbReference>
<dbReference type="PANTHER" id="PTHR21180">
    <property type="entry name" value="ENDONUCLEASE/EXONUCLEASE/PHOSPHATASE FAMILY DOMAIN-CONTAINING PROTEIN 1"/>
    <property type="match status" value="1"/>
</dbReference>
<dbReference type="STRING" id="350688.Clos_1739"/>
<proteinExistence type="predicted"/>
<dbReference type="EMBL" id="CP000853">
    <property type="protein sequence ID" value="ABW19279.1"/>
    <property type="molecule type" value="Genomic_DNA"/>
</dbReference>
<dbReference type="AlphaFoldDB" id="A8MHJ7"/>
<dbReference type="HOGENOM" id="CLU_052011_1_2_9"/>
<reference evidence="4" key="1">
    <citation type="submission" date="2007-10" db="EMBL/GenBank/DDBJ databases">
        <title>Complete genome of Alkaliphilus oremlandii OhILAs.</title>
        <authorList>
            <person name="Copeland A."/>
            <person name="Lucas S."/>
            <person name="Lapidus A."/>
            <person name="Barry K."/>
            <person name="Detter J.C."/>
            <person name="Glavina del Rio T."/>
            <person name="Hammon N."/>
            <person name="Israni S."/>
            <person name="Dalin E."/>
            <person name="Tice H."/>
            <person name="Pitluck S."/>
            <person name="Chain P."/>
            <person name="Malfatti S."/>
            <person name="Shin M."/>
            <person name="Vergez L."/>
            <person name="Schmutz J."/>
            <person name="Larimer F."/>
            <person name="Land M."/>
            <person name="Hauser L."/>
            <person name="Kyrpides N."/>
            <person name="Mikhailova N."/>
            <person name="Stolz J.F."/>
            <person name="Dawson A."/>
            <person name="Fisher E."/>
            <person name="Crable B."/>
            <person name="Perera E."/>
            <person name="Lisak J."/>
            <person name="Ranganathan M."/>
            <person name="Basu P."/>
            <person name="Richardson P."/>
        </authorList>
    </citation>
    <scope>NUCLEOTIDE SEQUENCE [LARGE SCALE GENOMIC DNA]</scope>
    <source>
        <strain evidence="4">OhILAs</strain>
    </source>
</reference>